<name>A0A2C9WH59_MANES</name>
<dbReference type="EMBL" id="CM004387">
    <property type="protein sequence ID" value="OAY59328.1"/>
    <property type="molecule type" value="Genomic_DNA"/>
</dbReference>
<dbReference type="OMA" id="DPMFDTE"/>
<keyword evidence="3" id="KW-0479">Metal-binding</keyword>
<evidence type="ECO:0000256" key="5">
    <source>
        <dbReference type="ARBA" id="ARBA00022833"/>
    </source>
</evidence>
<evidence type="ECO:0000256" key="4">
    <source>
        <dbReference type="ARBA" id="ARBA00022771"/>
    </source>
</evidence>
<dbReference type="GO" id="GO:0005634">
    <property type="term" value="C:nucleus"/>
    <property type="evidence" value="ECO:0000318"/>
    <property type="project" value="GO_Central"/>
</dbReference>
<dbReference type="PROSITE" id="PS51017">
    <property type="entry name" value="CCT"/>
    <property type="match status" value="1"/>
</dbReference>
<dbReference type="Gramene" id="Manes.01G024100.1.v8.1">
    <property type="protein sequence ID" value="Manes.01G024100.1.v8.1.CDS"/>
    <property type="gene ID" value="Manes.01G024100.v8.1"/>
</dbReference>
<comment type="similarity">
    <text evidence="2">Belongs to the CONSTANS family.</text>
</comment>
<dbReference type="OrthoDB" id="153872at2759"/>
<dbReference type="Pfam" id="PF00643">
    <property type="entry name" value="zf-B_box"/>
    <property type="match status" value="1"/>
</dbReference>
<evidence type="ECO:0000256" key="1">
    <source>
        <dbReference type="ARBA" id="ARBA00004123"/>
    </source>
</evidence>
<keyword evidence="4 7" id="KW-0863">Zinc-finger</keyword>
<organism evidence="11 12">
    <name type="scientific">Manihot esculenta</name>
    <name type="common">Cassava</name>
    <name type="synonym">Jatropha manihot</name>
    <dbReference type="NCBI Taxonomy" id="3983"/>
    <lineage>
        <taxon>Eukaryota</taxon>
        <taxon>Viridiplantae</taxon>
        <taxon>Streptophyta</taxon>
        <taxon>Embryophyta</taxon>
        <taxon>Tracheophyta</taxon>
        <taxon>Spermatophyta</taxon>
        <taxon>Magnoliopsida</taxon>
        <taxon>eudicotyledons</taxon>
        <taxon>Gunneridae</taxon>
        <taxon>Pentapetalae</taxon>
        <taxon>rosids</taxon>
        <taxon>fabids</taxon>
        <taxon>Malpighiales</taxon>
        <taxon>Euphorbiaceae</taxon>
        <taxon>Crotonoideae</taxon>
        <taxon>Manihoteae</taxon>
        <taxon>Manihot</taxon>
    </lineage>
</organism>
<dbReference type="GO" id="GO:2000028">
    <property type="term" value="P:regulation of photoperiodism, flowering"/>
    <property type="evidence" value="ECO:0000318"/>
    <property type="project" value="GO_Central"/>
</dbReference>
<dbReference type="GO" id="GO:0009909">
    <property type="term" value="P:regulation of flower development"/>
    <property type="evidence" value="ECO:0000318"/>
    <property type="project" value="GO_Central"/>
</dbReference>
<dbReference type="PANTHER" id="PTHR31319">
    <property type="entry name" value="ZINC FINGER PROTEIN CONSTANS-LIKE 4"/>
    <property type="match status" value="1"/>
</dbReference>
<feature type="domain" description="B box-type" evidence="9">
    <location>
        <begin position="57"/>
        <end position="104"/>
    </location>
</feature>
<proteinExistence type="inferred from homology"/>
<evidence type="ECO:0000259" key="9">
    <source>
        <dbReference type="PROSITE" id="PS50119"/>
    </source>
</evidence>
<protein>
    <submittedName>
        <fullName evidence="11">Uncharacterized protein</fullName>
    </submittedName>
</protein>
<gene>
    <name evidence="11" type="ORF">MANES_01G024100v8</name>
</gene>
<evidence type="ECO:0000256" key="7">
    <source>
        <dbReference type="PROSITE-ProRule" id="PRU00024"/>
    </source>
</evidence>
<dbReference type="Pfam" id="PF06203">
    <property type="entry name" value="CCT"/>
    <property type="match status" value="1"/>
</dbReference>
<dbReference type="InterPro" id="IPR010402">
    <property type="entry name" value="CCT_domain"/>
</dbReference>
<dbReference type="InterPro" id="IPR045281">
    <property type="entry name" value="CONSTANS-like"/>
</dbReference>
<feature type="domain" description="CCT" evidence="10">
    <location>
        <begin position="305"/>
        <end position="347"/>
    </location>
</feature>
<evidence type="ECO:0000313" key="12">
    <source>
        <dbReference type="Proteomes" id="UP000091857"/>
    </source>
</evidence>
<evidence type="ECO:0000256" key="2">
    <source>
        <dbReference type="ARBA" id="ARBA00010024"/>
    </source>
</evidence>
<evidence type="ECO:0000256" key="8">
    <source>
        <dbReference type="PROSITE-ProRule" id="PRU00357"/>
    </source>
</evidence>
<dbReference type="PROSITE" id="PS50119">
    <property type="entry name" value="ZF_BBOX"/>
    <property type="match status" value="2"/>
</dbReference>
<dbReference type="SMR" id="A0A2C9WH59"/>
<dbReference type="GO" id="GO:0008270">
    <property type="term" value="F:zinc ion binding"/>
    <property type="evidence" value="ECO:0007669"/>
    <property type="project" value="UniProtKB-KW"/>
</dbReference>
<reference evidence="12" key="1">
    <citation type="journal article" date="2016" name="Nat. Biotechnol.">
        <title>Sequencing wild and cultivated cassava and related species reveals extensive interspecific hybridization and genetic diversity.</title>
        <authorList>
            <person name="Bredeson J.V."/>
            <person name="Lyons J.B."/>
            <person name="Prochnik S.E."/>
            <person name="Wu G.A."/>
            <person name="Ha C.M."/>
            <person name="Edsinger-Gonzales E."/>
            <person name="Grimwood J."/>
            <person name="Schmutz J."/>
            <person name="Rabbi I.Y."/>
            <person name="Egesi C."/>
            <person name="Nauluvula P."/>
            <person name="Lebot V."/>
            <person name="Ndunguru J."/>
            <person name="Mkamilo G."/>
            <person name="Bart R.S."/>
            <person name="Setter T.L."/>
            <person name="Gleadow R.M."/>
            <person name="Kulakow P."/>
            <person name="Ferguson M.E."/>
            <person name="Rounsley S."/>
            <person name="Rokhsar D.S."/>
        </authorList>
    </citation>
    <scope>NUCLEOTIDE SEQUENCE [LARGE SCALE GENOMIC DNA]</scope>
    <source>
        <strain evidence="12">cv. AM560-2</strain>
    </source>
</reference>
<accession>A0A2C9WH59</accession>
<dbReference type="CDD" id="cd19821">
    <property type="entry name" value="Bbox1_BBX-like"/>
    <property type="match status" value="2"/>
</dbReference>
<keyword evidence="12" id="KW-1185">Reference proteome</keyword>
<dbReference type="PANTHER" id="PTHR31319:SF45">
    <property type="entry name" value="ZINC FINGER PROTEIN HD1-LIKE"/>
    <property type="match status" value="1"/>
</dbReference>
<sequence>MSKVCSDGDGYPSNWARKCDTCHAETCTLYCHTHSAYFCNSCDAYIHEANPLASQHERVWICTVCENAPAAFTCQADEANLCINCDNEIHLANPLARRHNRVPVLPISSTVNTSSTTCKEEFREPMLNSTENEVTANKFREELLEEEETDSWLLLDLDDNDNLTNSGFTNGNDGDEYLDLIEYNLCSEYQYQDHNDQQQLSGVHQGDSGSDSVVPVQSFVAKEQQELQLQQQQNILVESWYESSKAAFFNTTATSQNVTVPFTNAGYLLTTSSIPNSYSRFPNGSTDLLPSPSLLMPLQFTQTNREARVQRFREKRKSRKFEKKIRYATRKANAENRPRVKGRFVRKKDMEFEVREDHGYGIVPSYQIG</sequence>
<dbReference type="SMART" id="SM00336">
    <property type="entry name" value="BBOX"/>
    <property type="match status" value="2"/>
</dbReference>
<evidence type="ECO:0000259" key="10">
    <source>
        <dbReference type="PROSITE" id="PS51017"/>
    </source>
</evidence>
<evidence type="ECO:0000256" key="6">
    <source>
        <dbReference type="ARBA" id="ARBA00023242"/>
    </source>
</evidence>
<dbReference type="Proteomes" id="UP000091857">
    <property type="component" value="Chromosome 1"/>
</dbReference>
<dbReference type="AlphaFoldDB" id="A0A2C9WH59"/>
<comment type="subcellular location">
    <subcellularLocation>
        <location evidence="1 8">Nucleus</location>
    </subcellularLocation>
</comment>
<evidence type="ECO:0000256" key="3">
    <source>
        <dbReference type="ARBA" id="ARBA00022723"/>
    </source>
</evidence>
<evidence type="ECO:0000313" key="11">
    <source>
        <dbReference type="EMBL" id="OAY59328.1"/>
    </source>
</evidence>
<comment type="caution">
    <text evidence="11">The sequence shown here is derived from an EMBL/GenBank/DDBJ whole genome shotgun (WGS) entry which is preliminary data.</text>
</comment>
<dbReference type="InterPro" id="IPR049808">
    <property type="entry name" value="CONSTANS-like_Bbox1"/>
</dbReference>
<keyword evidence="6 8" id="KW-0539">Nucleus</keyword>
<dbReference type="InterPro" id="IPR000315">
    <property type="entry name" value="Znf_B-box"/>
</dbReference>
<feature type="domain" description="B box-type" evidence="9">
    <location>
        <begin position="14"/>
        <end position="61"/>
    </location>
</feature>
<keyword evidence="5" id="KW-0862">Zinc</keyword>